<dbReference type="Pfam" id="PF12697">
    <property type="entry name" value="Abhydrolase_6"/>
    <property type="match status" value="1"/>
</dbReference>
<evidence type="ECO:0000313" key="3">
    <source>
        <dbReference type="Proteomes" id="UP000652219"/>
    </source>
</evidence>
<dbReference type="SUPFAM" id="SSF53474">
    <property type="entry name" value="alpha/beta-Hydrolases"/>
    <property type="match status" value="1"/>
</dbReference>
<organism evidence="2 3">
    <name type="scientific">Colletotrichum sojae</name>
    <dbReference type="NCBI Taxonomy" id="2175907"/>
    <lineage>
        <taxon>Eukaryota</taxon>
        <taxon>Fungi</taxon>
        <taxon>Dikarya</taxon>
        <taxon>Ascomycota</taxon>
        <taxon>Pezizomycotina</taxon>
        <taxon>Sordariomycetes</taxon>
        <taxon>Hypocreomycetidae</taxon>
        <taxon>Glomerellales</taxon>
        <taxon>Glomerellaceae</taxon>
        <taxon>Colletotrichum</taxon>
        <taxon>Colletotrichum orchidearum species complex</taxon>
    </lineage>
</organism>
<keyword evidence="3" id="KW-1185">Reference proteome</keyword>
<dbReference type="EMBL" id="WIGN01000176">
    <property type="protein sequence ID" value="KAF6805700.1"/>
    <property type="molecule type" value="Genomic_DNA"/>
</dbReference>
<evidence type="ECO:0000259" key="1">
    <source>
        <dbReference type="Pfam" id="PF12697"/>
    </source>
</evidence>
<feature type="domain" description="AB hydrolase-1" evidence="1">
    <location>
        <begin position="37"/>
        <end position="302"/>
    </location>
</feature>
<accession>A0A8H6MRP0</accession>
<comment type="caution">
    <text evidence="2">The sequence shown here is derived from an EMBL/GenBank/DDBJ whole genome shotgun (WGS) entry which is preliminary data.</text>
</comment>
<dbReference type="Proteomes" id="UP000652219">
    <property type="component" value="Unassembled WGS sequence"/>
</dbReference>
<sequence>MASSTLPSNGRLVNIGTHSLALYTHGPEPKSHQDPVVLLVSGVASEALNWQAVVRLLGPLARSYTYDRSGYRNSESSPLAPSAENIALELSLLIDAAPIKNPFILVGHSWAGVLIHEYIALKGAGQIAGLVFVDANHETMPLVFNVNDPTLWKVAEGLDVYASWGLEASHKLTREEWDAFKAAEATEKHKLTAQKEEKNYAPSFEVLRRKELGKRQPLVGDKPVYVIVGTRSRDWSGLYRAGVARGNGTEEQRAYVRGLIETVDAKNEAVMREFLKLSTKRELVLATESGHFVQATQPEIIVDGVRWVMDNFTA</sequence>
<gene>
    <name evidence="2" type="ORF">CSOJ01_09345</name>
</gene>
<name>A0A8H6MRP0_9PEZI</name>
<dbReference type="InterPro" id="IPR000073">
    <property type="entry name" value="AB_hydrolase_1"/>
</dbReference>
<proteinExistence type="predicted"/>
<dbReference type="Gene3D" id="3.40.50.1820">
    <property type="entry name" value="alpha/beta hydrolase"/>
    <property type="match status" value="1"/>
</dbReference>
<dbReference type="InterPro" id="IPR029058">
    <property type="entry name" value="AB_hydrolase_fold"/>
</dbReference>
<reference evidence="2 3" key="1">
    <citation type="journal article" date="2020" name="Phytopathology">
        <title>Genome Sequence Resources of Colletotrichum truncatum, C. plurivorum, C. musicola, and C. sojae: Four Species Pathogenic to Soybean (Glycine max).</title>
        <authorList>
            <person name="Rogerio F."/>
            <person name="Boufleur T.R."/>
            <person name="Ciampi-Guillardi M."/>
            <person name="Sukno S.A."/>
            <person name="Thon M.R."/>
            <person name="Massola Junior N.S."/>
            <person name="Baroncelli R."/>
        </authorList>
    </citation>
    <scope>NUCLEOTIDE SEQUENCE [LARGE SCALE GENOMIC DNA]</scope>
    <source>
        <strain evidence="2 3">LFN0009</strain>
    </source>
</reference>
<keyword evidence="2" id="KW-0378">Hydrolase</keyword>
<dbReference type="AlphaFoldDB" id="A0A8H6MRP0"/>
<protein>
    <submittedName>
        <fullName evidence="2">Alpha/beta hydrolase</fullName>
    </submittedName>
</protein>
<evidence type="ECO:0000313" key="2">
    <source>
        <dbReference type="EMBL" id="KAF6805700.1"/>
    </source>
</evidence>
<dbReference type="GO" id="GO:0016787">
    <property type="term" value="F:hydrolase activity"/>
    <property type="evidence" value="ECO:0007669"/>
    <property type="project" value="UniProtKB-KW"/>
</dbReference>